<feature type="binding site" evidence="11">
    <location>
        <position position="46"/>
    </location>
    <ligand>
        <name>Fe cation</name>
        <dbReference type="ChEBI" id="CHEBI:24875"/>
        <label>3</label>
    </ligand>
</feature>
<dbReference type="GO" id="GO:0006879">
    <property type="term" value="P:intracellular iron ion homeostasis"/>
    <property type="evidence" value="ECO:0007669"/>
    <property type="project" value="UniProtKB-KW"/>
</dbReference>
<dbReference type="OrthoDB" id="9800505at2"/>
<evidence type="ECO:0000313" key="15">
    <source>
        <dbReference type="Proteomes" id="UP000198924"/>
    </source>
</evidence>
<evidence type="ECO:0000256" key="4">
    <source>
        <dbReference type="ARBA" id="ARBA00022496"/>
    </source>
</evidence>
<dbReference type="InterPro" id="IPR008331">
    <property type="entry name" value="Ferritin_DPS_dom"/>
</dbReference>
<dbReference type="GO" id="GO:0004322">
    <property type="term" value="F:ferroxidase activity"/>
    <property type="evidence" value="ECO:0007669"/>
    <property type="project" value="UniProtKB-EC"/>
</dbReference>
<feature type="domain" description="Ferritin-like diiron" evidence="13">
    <location>
        <begin position="1"/>
        <end position="146"/>
    </location>
</feature>
<dbReference type="InterPro" id="IPR002024">
    <property type="entry name" value="Bacterioferritin"/>
</dbReference>
<feature type="binding site" evidence="11">
    <location>
        <position position="18"/>
    </location>
    <ligand>
        <name>Fe cation</name>
        <dbReference type="ChEBI" id="CHEBI:24875"/>
        <label>1</label>
    </ligand>
</feature>
<evidence type="ECO:0000256" key="2">
    <source>
        <dbReference type="ARBA" id="ARBA00022434"/>
    </source>
</evidence>
<dbReference type="Pfam" id="PF00210">
    <property type="entry name" value="Ferritin"/>
    <property type="match status" value="1"/>
</dbReference>
<protein>
    <recommendedName>
        <fullName evidence="10 12">Bacterioferritin</fullName>
        <ecNumber evidence="10">1.16.3.1</ecNumber>
    </recommendedName>
</protein>
<dbReference type="NCBIfam" id="TIGR00754">
    <property type="entry name" value="bfr"/>
    <property type="match status" value="1"/>
</dbReference>
<dbReference type="AlphaFoldDB" id="A0A1I3W874"/>
<sequence length="160" mass="18732">MKGSPKVIELLNTLLAGELTAMDQYFIHSRMYEDWGLTRLYNRIAHEMQDETEHADQMIKRILFLEGMPDLTHREPLNVGHTVKDMLQNDLDLEYTVVKNLRDGIALCEAEKDFETRKMLKQQLEDTELDHTHWLEQQLGLIEKMGLENYLQAMTLAEAE</sequence>
<keyword evidence="15" id="KW-1185">Reference proteome</keyword>
<dbReference type="EMBL" id="FOSH01000004">
    <property type="protein sequence ID" value="SFK02651.1"/>
    <property type="molecule type" value="Genomic_DNA"/>
</dbReference>
<keyword evidence="6" id="KW-0560">Oxidoreductase</keyword>
<accession>A0A1I3W874</accession>
<comment type="function">
    <text evidence="10">Iron-storage protein, whose ferroxidase center binds Fe(2+), oxidizes it using dioxygen to Fe(3+), and participates in the subsequent Fe(3+) oxide mineral core formation within the central cavity of the BFR protein shell.</text>
</comment>
<name>A0A1I3W874_9GAMM</name>
<dbReference type="PANTHER" id="PTHR30295">
    <property type="entry name" value="BACTERIOFERRITIN"/>
    <property type="match status" value="1"/>
</dbReference>
<dbReference type="FunFam" id="1.20.1260.10:FF:000005">
    <property type="entry name" value="Bacterioferritin"/>
    <property type="match status" value="1"/>
</dbReference>
<dbReference type="RefSeq" id="WP_091711893.1">
    <property type="nucleotide sequence ID" value="NZ_FOSH01000004.1"/>
</dbReference>
<evidence type="ECO:0000256" key="1">
    <source>
        <dbReference type="ARBA" id="ARBA00008093"/>
    </source>
</evidence>
<evidence type="ECO:0000256" key="6">
    <source>
        <dbReference type="ARBA" id="ARBA00023002"/>
    </source>
</evidence>
<dbReference type="GO" id="GO:0006826">
    <property type="term" value="P:iron ion transport"/>
    <property type="evidence" value="ECO:0007669"/>
    <property type="project" value="UniProtKB-KW"/>
</dbReference>
<keyword evidence="4" id="KW-0410">Iron transport</keyword>
<keyword evidence="12" id="KW-0349">Heme</keyword>
<evidence type="ECO:0000256" key="11">
    <source>
        <dbReference type="PIRSR" id="PIRSR002560-1"/>
    </source>
</evidence>
<feature type="binding site" evidence="11">
    <location>
        <position position="128"/>
    </location>
    <ligand>
        <name>Fe cation</name>
        <dbReference type="ChEBI" id="CHEBI:24875"/>
        <label>1</label>
    </ligand>
</feature>
<keyword evidence="5 10" id="KW-0479">Metal-binding</keyword>
<evidence type="ECO:0000259" key="13">
    <source>
        <dbReference type="PROSITE" id="PS50905"/>
    </source>
</evidence>
<evidence type="ECO:0000256" key="5">
    <source>
        <dbReference type="ARBA" id="ARBA00022723"/>
    </source>
</evidence>
<evidence type="ECO:0000256" key="3">
    <source>
        <dbReference type="ARBA" id="ARBA00022448"/>
    </source>
</evidence>
<feature type="binding site" evidence="11">
    <location>
        <position position="51"/>
    </location>
    <ligand>
        <name>Fe cation</name>
        <dbReference type="ChEBI" id="CHEBI:24875"/>
        <label>2</label>
    </ligand>
</feature>
<dbReference type="CDD" id="cd00907">
    <property type="entry name" value="Bacterioferritin"/>
    <property type="match status" value="1"/>
</dbReference>
<dbReference type="Proteomes" id="UP000198924">
    <property type="component" value="Unassembled WGS sequence"/>
</dbReference>
<dbReference type="EC" id="1.16.3.1" evidence="10"/>
<comment type="catalytic activity">
    <reaction evidence="9">
        <text>Fe(2+)(in) = Fe(2+)(out)</text>
        <dbReference type="Rhea" id="RHEA:28486"/>
        <dbReference type="ChEBI" id="CHEBI:29033"/>
    </reaction>
</comment>
<dbReference type="STRING" id="45496.SAMN04488079_10439"/>
<dbReference type="GO" id="GO:0020037">
    <property type="term" value="F:heme binding"/>
    <property type="evidence" value="ECO:0007669"/>
    <property type="project" value="TreeGrafter"/>
</dbReference>
<dbReference type="PROSITE" id="PS00549">
    <property type="entry name" value="BACTERIOFERRITIN"/>
    <property type="match status" value="1"/>
</dbReference>
<evidence type="ECO:0000256" key="12">
    <source>
        <dbReference type="RuleBase" id="RU000623"/>
    </source>
</evidence>
<proteinExistence type="inferred from homology"/>
<dbReference type="PROSITE" id="PS50905">
    <property type="entry name" value="FERRITIN_LIKE"/>
    <property type="match status" value="1"/>
</dbReference>
<gene>
    <name evidence="14" type="ORF">SAMN04488079_10439</name>
</gene>
<dbReference type="PANTHER" id="PTHR30295:SF9">
    <property type="entry name" value="BACTERIOFERRITIN"/>
    <property type="match status" value="1"/>
</dbReference>
<dbReference type="InterPro" id="IPR012347">
    <property type="entry name" value="Ferritin-like"/>
</dbReference>
<feature type="binding site" evidence="11">
    <location>
        <position position="51"/>
    </location>
    <ligand>
        <name>Fe cation</name>
        <dbReference type="ChEBI" id="CHEBI:24875"/>
        <label>1</label>
    </ligand>
</feature>
<feature type="binding site" evidence="11">
    <location>
        <position position="94"/>
    </location>
    <ligand>
        <name>Fe cation</name>
        <dbReference type="ChEBI" id="CHEBI:24875"/>
        <label>2</label>
    </ligand>
</feature>
<evidence type="ECO:0000256" key="10">
    <source>
        <dbReference type="PIRNR" id="PIRNR002560"/>
    </source>
</evidence>
<keyword evidence="8" id="KW-0406">Ion transport</keyword>
<evidence type="ECO:0000256" key="9">
    <source>
        <dbReference type="ARBA" id="ARBA00036243"/>
    </source>
</evidence>
<keyword evidence="2 10" id="KW-0409">Iron storage</keyword>
<reference evidence="15" key="1">
    <citation type="submission" date="2016-10" db="EMBL/GenBank/DDBJ databases">
        <authorList>
            <person name="Varghese N."/>
            <person name="Submissions S."/>
        </authorList>
    </citation>
    <scope>NUCLEOTIDE SEQUENCE [LARGE SCALE GENOMIC DNA]</scope>
    <source>
        <strain evidence="15">DSM 11578</strain>
    </source>
</reference>
<feature type="binding site" evidence="11">
    <location>
        <position position="131"/>
    </location>
    <ligand>
        <name>Fe cation</name>
        <dbReference type="ChEBI" id="CHEBI:24875"/>
        <label>2</label>
    </ligand>
</feature>
<dbReference type="InterPro" id="IPR009078">
    <property type="entry name" value="Ferritin-like_SF"/>
</dbReference>
<organism evidence="14 15">
    <name type="scientific">Methylophaga sulfidovorans</name>
    <dbReference type="NCBI Taxonomy" id="45496"/>
    <lineage>
        <taxon>Bacteria</taxon>
        <taxon>Pseudomonadati</taxon>
        <taxon>Pseudomonadota</taxon>
        <taxon>Gammaproteobacteria</taxon>
        <taxon>Thiotrichales</taxon>
        <taxon>Piscirickettsiaceae</taxon>
        <taxon>Methylophaga</taxon>
    </lineage>
</organism>
<dbReference type="PRINTS" id="PR00601">
    <property type="entry name" value="BACFERRITIN"/>
</dbReference>
<evidence type="ECO:0000256" key="8">
    <source>
        <dbReference type="ARBA" id="ARBA00023065"/>
    </source>
</evidence>
<comment type="similarity">
    <text evidence="1 10 12">Belongs to the bacterioferritin family.</text>
</comment>
<dbReference type="SUPFAM" id="SSF47240">
    <property type="entry name" value="Ferritin-like"/>
    <property type="match status" value="1"/>
</dbReference>
<feature type="binding site" evidence="11">
    <location>
        <position position="54"/>
    </location>
    <ligand>
        <name>Fe cation</name>
        <dbReference type="ChEBI" id="CHEBI:24875"/>
        <label>1</label>
    </ligand>
</feature>
<dbReference type="InterPro" id="IPR009040">
    <property type="entry name" value="Ferritin-like_diiron"/>
</dbReference>
<comment type="catalytic activity">
    <reaction evidence="10">
        <text>4 Fe(2+) + O2 + 4 H(+) = 4 Fe(3+) + 2 H2O</text>
        <dbReference type="Rhea" id="RHEA:11148"/>
        <dbReference type="ChEBI" id="CHEBI:15377"/>
        <dbReference type="ChEBI" id="CHEBI:15378"/>
        <dbReference type="ChEBI" id="CHEBI:15379"/>
        <dbReference type="ChEBI" id="CHEBI:29033"/>
        <dbReference type="ChEBI" id="CHEBI:29034"/>
        <dbReference type="EC" id="1.16.3.1"/>
    </reaction>
</comment>
<keyword evidence="3" id="KW-0813">Transport</keyword>
<evidence type="ECO:0000313" key="14">
    <source>
        <dbReference type="EMBL" id="SFK02651.1"/>
    </source>
</evidence>
<dbReference type="GO" id="GO:0140315">
    <property type="term" value="F:iron ion sequestering activity"/>
    <property type="evidence" value="ECO:0007669"/>
    <property type="project" value="UniProtKB-ARBA"/>
</dbReference>
<dbReference type="GO" id="GO:0008199">
    <property type="term" value="F:ferric iron binding"/>
    <property type="evidence" value="ECO:0007669"/>
    <property type="project" value="InterPro"/>
</dbReference>
<dbReference type="Gene3D" id="1.20.1260.10">
    <property type="match status" value="1"/>
</dbReference>
<dbReference type="PIRSF" id="PIRSF002560">
    <property type="entry name" value="Bacterioferritin"/>
    <property type="match status" value="1"/>
</dbReference>
<keyword evidence="7 10" id="KW-0408">Iron</keyword>
<dbReference type="GO" id="GO:0005829">
    <property type="term" value="C:cytosol"/>
    <property type="evidence" value="ECO:0007669"/>
    <property type="project" value="TreeGrafter"/>
</dbReference>
<feature type="binding site" evidence="11">
    <location>
        <position position="50"/>
    </location>
    <ligand>
        <name>Fe cation</name>
        <dbReference type="ChEBI" id="CHEBI:24875"/>
        <label>3</label>
    </ligand>
</feature>
<evidence type="ECO:0000256" key="7">
    <source>
        <dbReference type="ARBA" id="ARBA00023004"/>
    </source>
</evidence>
<feature type="binding site" evidence="11">
    <location>
        <position position="128"/>
    </location>
    <ligand>
        <name>Fe cation</name>
        <dbReference type="ChEBI" id="CHEBI:24875"/>
        <label>2</label>
    </ligand>
</feature>